<dbReference type="EMBL" id="CAACVS010000699">
    <property type="protein sequence ID" value="VEU45312.1"/>
    <property type="molecule type" value="Genomic_DNA"/>
</dbReference>
<evidence type="ECO:0000256" key="7">
    <source>
        <dbReference type="SAM" id="MobiDB-lite"/>
    </source>
</evidence>
<dbReference type="CDD" id="cd00354">
    <property type="entry name" value="FBPase"/>
    <property type="match status" value="1"/>
</dbReference>
<proteinExistence type="inferred from homology"/>
<evidence type="ECO:0000256" key="2">
    <source>
        <dbReference type="ARBA" id="ARBA00010941"/>
    </source>
</evidence>
<keyword evidence="4 6" id="KW-0378">Hydrolase</keyword>
<feature type="compositionally biased region" description="Low complexity" evidence="7">
    <location>
        <begin position="10"/>
        <end position="22"/>
    </location>
</feature>
<dbReference type="Pfam" id="PF00316">
    <property type="entry name" value="FBPase"/>
    <property type="match status" value="1"/>
</dbReference>
<dbReference type="InterPro" id="IPR028343">
    <property type="entry name" value="FBPtase"/>
</dbReference>
<name>A0A448ZTC6_9STRA</name>
<comment type="similarity">
    <text evidence="2 6">Belongs to the FBPase class 1 family.</text>
</comment>
<dbReference type="GO" id="GO:0005986">
    <property type="term" value="P:sucrose biosynthetic process"/>
    <property type="evidence" value="ECO:0007669"/>
    <property type="project" value="TreeGrafter"/>
</dbReference>
<dbReference type="GO" id="GO:0042132">
    <property type="term" value="F:fructose 1,6-bisphosphate 1-phosphatase activity"/>
    <property type="evidence" value="ECO:0007669"/>
    <property type="project" value="UniProtKB-EC"/>
</dbReference>
<dbReference type="Pfam" id="PF18913">
    <property type="entry name" value="FBPase_C"/>
    <property type="match status" value="1"/>
</dbReference>
<dbReference type="PANTHER" id="PTHR11556:SF12">
    <property type="entry name" value="FRUCTOSE-BISPHOSPHATASE"/>
    <property type="match status" value="1"/>
</dbReference>
<keyword evidence="11" id="KW-1185">Reference proteome</keyword>
<dbReference type="GO" id="GO:0005829">
    <property type="term" value="C:cytosol"/>
    <property type="evidence" value="ECO:0007669"/>
    <property type="project" value="TreeGrafter"/>
</dbReference>
<dbReference type="EC" id="3.1.3.11" evidence="3"/>
<sequence length="414" mass="45219">MATSMTQKISSRSSSTPPTRSAANEKPSFQSYLEGELTKDTIDAGLVKILVALAKSCAEVSTRLQTFSLGLEYQNLYLDDDAAEGTAVVETRVNIQGEQQNRMDVISNNIFIENLGSVDAVVAMASEEEDTVILNPRSYGNEERDADRARIDEVHSTGTGYEIAFDPLDGSGNLDVNLPTGSIFGIASLETSPQTTLEKDGTTTTPSFFSRRGSALRAAGYAVYSSSTELVVSLGKDHPDGVLGFTLDFAMYHRTNRAEDAFVLSRKNIRCPPSGPYYSLNEAREPDWPDGLRRWISDAKKPQGTTGDQAQPTSTYSARYVCSLCADFHRTLLQGGWAGNPRPHLRLLYEAAPLAFVMEAAGGRGSDGLRELLEISPEGLHDRVPVFLGSRDTIFDLIETYGDVQQVEAKRYDV</sequence>
<dbReference type="GO" id="GO:0030388">
    <property type="term" value="P:fructose 1,6-bisphosphate metabolic process"/>
    <property type="evidence" value="ECO:0007669"/>
    <property type="project" value="TreeGrafter"/>
</dbReference>
<dbReference type="SUPFAM" id="SSF56655">
    <property type="entry name" value="Carbohydrate phosphatase"/>
    <property type="match status" value="1"/>
</dbReference>
<evidence type="ECO:0000313" key="11">
    <source>
        <dbReference type="Proteomes" id="UP000291116"/>
    </source>
</evidence>
<protein>
    <recommendedName>
        <fullName evidence="3">fructose-bisphosphatase</fullName>
        <ecNumber evidence="3">3.1.3.11</ecNumber>
    </recommendedName>
</protein>
<dbReference type="InterPro" id="IPR033391">
    <property type="entry name" value="FBPase_N"/>
</dbReference>
<evidence type="ECO:0000256" key="1">
    <source>
        <dbReference type="ARBA" id="ARBA00001273"/>
    </source>
</evidence>
<reference evidence="10 11" key="1">
    <citation type="submission" date="2019-01" db="EMBL/GenBank/DDBJ databases">
        <authorList>
            <person name="Ferrante I. M."/>
        </authorList>
    </citation>
    <scope>NUCLEOTIDE SEQUENCE [LARGE SCALE GENOMIC DNA]</scope>
    <source>
        <strain evidence="10 11">B856</strain>
    </source>
</reference>
<evidence type="ECO:0000259" key="8">
    <source>
        <dbReference type="Pfam" id="PF00316"/>
    </source>
</evidence>
<keyword evidence="5 6" id="KW-0119">Carbohydrate metabolism</keyword>
<accession>A0A448ZTC6</accession>
<dbReference type="Proteomes" id="UP000291116">
    <property type="component" value="Unassembled WGS sequence"/>
</dbReference>
<dbReference type="PIRSF" id="PIRSF500210">
    <property type="entry name" value="FBPtase"/>
    <property type="match status" value="1"/>
</dbReference>
<dbReference type="GO" id="GO:0006002">
    <property type="term" value="P:fructose 6-phosphate metabolic process"/>
    <property type="evidence" value="ECO:0007669"/>
    <property type="project" value="TreeGrafter"/>
</dbReference>
<dbReference type="InterPro" id="IPR000146">
    <property type="entry name" value="FBPase_class-1"/>
</dbReference>
<dbReference type="HAMAP" id="MF_01855">
    <property type="entry name" value="FBPase_class1"/>
    <property type="match status" value="1"/>
</dbReference>
<feature type="domain" description="Fructose-1-6-bisphosphatase class I N-terminal" evidence="8">
    <location>
        <begin position="92"/>
        <end position="250"/>
    </location>
</feature>
<evidence type="ECO:0000256" key="4">
    <source>
        <dbReference type="ARBA" id="ARBA00022801"/>
    </source>
</evidence>
<evidence type="ECO:0000256" key="3">
    <source>
        <dbReference type="ARBA" id="ARBA00013093"/>
    </source>
</evidence>
<evidence type="ECO:0000259" key="9">
    <source>
        <dbReference type="Pfam" id="PF18913"/>
    </source>
</evidence>
<dbReference type="Gene3D" id="3.30.540.10">
    <property type="entry name" value="Fructose-1,6-Bisphosphatase, subunit A, domain 1"/>
    <property type="match status" value="1"/>
</dbReference>
<dbReference type="GO" id="GO:0006094">
    <property type="term" value="P:gluconeogenesis"/>
    <property type="evidence" value="ECO:0007669"/>
    <property type="project" value="TreeGrafter"/>
</dbReference>
<gene>
    <name evidence="10" type="ORF">PSNMU_V1.4_AUG-EV-PASAV3_0124840</name>
</gene>
<organism evidence="10 11">
    <name type="scientific">Pseudo-nitzschia multistriata</name>
    <dbReference type="NCBI Taxonomy" id="183589"/>
    <lineage>
        <taxon>Eukaryota</taxon>
        <taxon>Sar</taxon>
        <taxon>Stramenopiles</taxon>
        <taxon>Ochrophyta</taxon>
        <taxon>Bacillariophyta</taxon>
        <taxon>Bacillariophyceae</taxon>
        <taxon>Bacillariophycidae</taxon>
        <taxon>Bacillariales</taxon>
        <taxon>Bacillariaceae</taxon>
        <taxon>Pseudo-nitzschia</taxon>
    </lineage>
</organism>
<evidence type="ECO:0000256" key="6">
    <source>
        <dbReference type="RuleBase" id="RU000508"/>
    </source>
</evidence>
<dbReference type="PANTHER" id="PTHR11556">
    <property type="entry name" value="FRUCTOSE-1,6-BISPHOSPHATASE-RELATED"/>
    <property type="match status" value="1"/>
</dbReference>
<comment type="catalytic activity">
    <reaction evidence="1">
        <text>beta-D-fructose 1,6-bisphosphate + H2O = beta-D-fructose 6-phosphate + phosphate</text>
        <dbReference type="Rhea" id="RHEA:11064"/>
        <dbReference type="ChEBI" id="CHEBI:15377"/>
        <dbReference type="ChEBI" id="CHEBI:32966"/>
        <dbReference type="ChEBI" id="CHEBI:43474"/>
        <dbReference type="ChEBI" id="CHEBI:57634"/>
        <dbReference type="EC" id="3.1.3.11"/>
    </reaction>
</comment>
<dbReference type="PIRSF" id="PIRSF000904">
    <property type="entry name" value="FBPtase_SBPase"/>
    <property type="match status" value="1"/>
</dbReference>
<feature type="region of interest" description="Disordered" evidence="7">
    <location>
        <begin position="1"/>
        <end position="26"/>
    </location>
</feature>
<dbReference type="OrthoDB" id="10256725at2759"/>
<dbReference type="GO" id="GO:0006000">
    <property type="term" value="P:fructose metabolic process"/>
    <property type="evidence" value="ECO:0007669"/>
    <property type="project" value="TreeGrafter"/>
</dbReference>
<dbReference type="PRINTS" id="PR00115">
    <property type="entry name" value="F16BPHPHTASE"/>
</dbReference>
<evidence type="ECO:0000313" key="10">
    <source>
        <dbReference type="EMBL" id="VEU45312.1"/>
    </source>
</evidence>
<dbReference type="InterPro" id="IPR044015">
    <property type="entry name" value="FBPase_C_dom"/>
</dbReference>
<evidence type="ECO:0000256" key="5">
    <source>
        <dbReference type="ARBA" id="ARBA00023277"/>
    </source>
</evidence>
<dbReference type="AlphaFoldDB" id="A0A448ZTC6"/>
<dbReference type="Gene3D" id="3.40.190.80">
    <property type="match status" value="1"/>
</dbReference>
<feature type="domain" description="Fructose-1-6-bisphosphatase class 1 C-terminal" evidence="9">
    <location>
        <begin position="272"/>
        <end position="399"/>
    </location>
</feature>